<sequence>MDPLLDSSSGRQVLSHVVAVFNDAYVRFTPMKLLEDSILDNAFSLMGRDVHFFTIFDWRGIMRRHFCLKYAGCRMRQIRVSYDFERSSLTDMKNVDFTNGPETDSHGDLHNSFYLEYKGSDTVISQFNPSHHSHCNGIRLTFLDRAHSHYRIINVNLGPKLPYKCDGDVVNTDCYDTDSRYAVPSDEYILQIGLQKELHMLEENGIPLPDLLISVQPRLWHILRHIFSSFYIKWINPMLSALSYSGRHYLEQPTDFLLAIDSIIRRLSSSCYYGYSIVHQFGPCGVPPWFLAASELYECFGLSWQNLSKCIDTFFDCERRNGR</sequence>
<evidence type="ECO:0000313" key="2">
    <source>
        <dbReference type="Proteomes" id="UP000002173"/>
    </source>
</evidence>
<dbReference type="GeneID" id="5478525"/>
<keyword evidence="2" id="KW-1185">Reference proteome</keyword>
<dbReference type="eggNOG" id="ENOG502QXRH">
    <property type="taxonomic scope" value="Eukaryota"/>
</dbReference>
<dbReference type="Proteomes" id="UP000002173">
    <property type="component" value="Unassembled WGS sequence"/>
</dbReference>
<dbReference type="AlphaFoldDB" id="A7AUW2"/>
<reference evidence="1 2" key="1">
    <citation type="journal article" date="2007" name="PLoS Pathog.">
        <title>Genome sequence of Babesia bovis and comparative analysis of apicomplexan hemoprotozoa.</title>
        <authorList>
            <person name="Brayton K.A."/>
            <person name="Lau A.O.T."/>
            <person name="Herndon D.R."/>
            <person name="Hannick L."/>
            <person name="Kappmeyer L.S."/>
            <person name="Berens S.J."/>
            <person name="Bidwell S.L."/>
            <person name="Brown W.C."/>
            <person name="Crabtree J."/>
            <person name="Fadrosh D."/>
            <person name="Feldblum T."/>
            <person name="Forberger H.A."/>
            <person name="Haas B.J."/>
            <person name="Howell J.M."/>
            <person name="Khouri H."/>
            <person name="Koo H."/>
            <person name="Mann D.J."/>
            <person name="Norimine J."/>
            <person name="Paulsen I.T."/>
            <person name="Radune D."/>
            <person name="Ren Q."/>
            <person name="Smith R.K. Jr."/>
            <person name="Suarez C.E."/>
            <person name="White O."/>
            <person name="Wortman J.R."/>
            <person name="Knowles D.P. Jr."/>
            <person name="McElwain T.F."/>
            <person name="Nene V.M."/>
        </authorList>
    </citation>
    <scope>NUCLEOTIDE SEQUENCE [LARGE SCALE GENOMIC DNA]</scope>
    <source>
        <strain evidence="1">T2Bo</strain>
    </source>
</reference>
<protein>
    <submittedName>
        <fullName evidence="1">Uncharacterized protein</fullName>
    </submittedName>
</protein>
<gene>
    <name evidence="1" type="ORF">BBOV_II007730</name>
</gene>
<reference evidence="2" key="3">
    <citation type="journal article" date="2021" name="Int. J. Parasitol.">
        <title>Comparative analysis of gene expression between Babesia bovis blood stages and kinetes allowed by improved genome annotation.</title>
        <authorList>
            <person name="Ueti M.W."/>
            <person name="Johnson W.C."/>
            <person name="Kappmeyer L.S."/>
            <person name="Herndon D.R."/>
            <person name="Mousel M.R."/>
            <person name="Reif K.E."/>
            <person name="Taus N.S."/>
            <person name="Ifeonu O.O."/>
            <person name="Silva J.C."/>
            <person name="Suarez C.E."/>
            <person name="Brayton K.A."/>
        </authorList>
    </citation>
    <scope>NUCLEOTIDE SEQUENCE [LARGE SCALE GENOMIC DNA]</scope>
</reference>
<proteinExistence type="predicted"/>
<dbReference type="InParanoid" id="A7AUW2"/>
<dbReference type="OMA" id="CINQFAN"/>
<organism evidence="1 2">
    <name type="scientific">Babesia bovis</name>
    <dbReference type="NCBI Taxonomy" id="5865"/>
    <lineage>
        <taxon>Eukaryota</taxon>
        <taxon>Sar</taxon>
        <taxon>Alveolata</taxon>
        <taxon>Apicomplexa</taxon>
        <taxon>Aconoidasida</taxon>
        <taxon>Piroplasmida</taxon>
        <taxon>Babesiidae</taxon>
        <taxon>Babesia</taxon>
    </lineage>
</organism>
<evidence type="ECO:0000313" key="1">
    <source>
        <dbReference type="EMBL" id="EDO06723.1"/>
    </source>
</evidence>
<dbReference type="KEGG" id="bbo:BBOV_II007730"/>
<reference evidence="2" key="2">
    <citation type="journal article" date="2020" name="Data Brief">
        <title>Transcriptome dataset of Babesia bovis life stages within vertebrate and invertebrate hosts.</title>
        <authorList>
            <person name="Ueti M.W."/>
            <person name="Johnson W.C."/>
            <person name="Kappmeyer L.S."/>
            <person name="Herndon D.R."/>
            <person name="Mousel M.R."/>
            <person name="Reif K.E."/>
            <person name="Taus N.S."/>
            <person name="Ifeonu O.O."/>
            <person name="Silva J.C."/>
            <person name="Suarez C.E."/>
            <person name="Brayton K.A."/>
        </authorList>
    </citation>
    <scope>NUCLEOTIDE SEQUENCE [LARGE SCALE GENOMIC DNA]</scope>
</reference>
<dbReference type="RefSeq" id="XP_001610291.1">
    <property type="nucleotide sequence ID" value="XM_001610241.1"/>
</dbReference>
<dbReference type="EMBL" id="AAXT01000003">
    <property type="protein sequence ID" value="EDO06723.1"/>
    <property type="molecule type" value="Genomic_DNA"/>
</dbReference>
<accession>A7AUW2</accession>
<comment type="caution">
    <text evidence="1">The sequence shown here is derived from an EMBL/GenBank/DDBJ whole genome shotgun (WGS) entry which is preliminary data.</text>
</comment>
<name>A7AUW2_BABBO</name>
<dbReference type="VEuPathDB" id="PiroplasmaDB:BBOV_II007730"/>